<evidence type="ECO:0000256" key="5">
    <source>
        <dbReference type="ARBA" id="ARBA00022840"/>
    </source>
</evidence>
<evidence type="ECO:0000256" key="10">
    <source>
        <dbReference type="HAMAP-Rule" id="MF_00121"/>
    </source>
</evidence>
<keyword evidence="3 10" id="KW-0436">Ligase</keyword>
<dbReference type="NCBIfam" id="TIGR00133">
    <property type="entry name" value="gatB"/>
    <property type="match status" value="1"/>
</dbReference>
<dbReference type="Proteomes" id="UP000503399">
    <property type="component" value="Chromosome"/>
</dbReference>
<evidence type="ECO:0000256" key="9">
    <source>
        <dbReference type="ARBA" id="ARBA00047913"/>
    </source>
</evidence>
<dbReference type="SUPFAM" id="SSF89095">
    <property type="entry name" value="GatB/YqeY motif"/>
    <property type="match status" value="1"/>
</dbReference>
<organism evidence="12 13">
    <name type="scientific">Candidatus Hydrogenisulfobacillus filiaventi</name>
    <dbReference type="NCBI Taxonomy" id="2707344"/>
    <lineage>
        <taxon>Bacteria</taxon>
        <taxon>Bacillati</taxon>
        <taxon>Bacillota</taxon>
        <taxon>Clostridia</taxon>
        <taxon>Eubacteriales</taxon>
        <taxon>Clostridiales Family XVII. Incertae Sedis</taxon>
        <taxon>Candidatus Hydrogenisulfobacillus</taxon>
    </lineage>
</organism>
<dbReference type="NCBIfam" id="NF004014">
    <property type="entry name" value="PRK05477.1-4"/>
    <property type="match status" value="1"/>
</dbReference>
<name>A0A6F8ZHK4_9FIRM</name>
<dbReference type="GO" id="GO:0070681">
    <property type="term" value="P:glutaminyl-tRNAGln biosynthesis via transamidation"/>
    <property type="evidence" value="ECO:0007669"/>
    <property type="project" value="TreeGrafter"/>
</dbReference>
<keyword evidence="13" id="KW-1185">Reference proteome</keyword>
<feature type="domain" description="Asn/Gln amidotransferase" evidence="11">
    <location>
        <begin position="348"/>
        <end position="495"/>
    </location>
</feature>
<dbReference type="EC" id="6.3.5.-" evidence="10"/>
<dbReference type="InterPro" id="IPR014746">
    <property type="entry name" value="Gln_synth/guanido_kin_cat_dom"/>
</dbReference>
<dbReference type="InterPro" id="IPR006075">
    <property type="entry name" value="Asn/Gln-tRNA_Trfase_suB/E_cat"/>
</dbReference>
<dbReference type="SMART" id="SM00845">
    <property type="entry name" value="GatB_Yqey"/>
    <property type="match status" value="1"/>
</dbReference>
<dbReference type="PANTHER" id="PTHR11659">
    <property type="entry name" value="GLUTAMYL-TRNA GLN AMIDOTRANSFERASE SUBUNIT B MITOCHONDRIAL AND PROKARYOTIC PET112-RELATED"/>
    <property type="match status" value="1"/>
</dbReference>
<keyword evidence="5 10" id="KW-0067">ATP-binding</keyword>
<dbReference type="InterPro" id="IPR018027">
    <property type="entry name" value="Asn/Gln_amidotransferase"/>
</dbReference>
<evidence type="ECO:0000313" key="13">
    <source>
        <dbReference type="Proteomes" id="UP000503399"/>
    </source>
</evidence>
<keyword evidence="12" id="KW-0808">Transferase</keyword>
<dbReference type="FunFam" id="1.10.10.410:FF:000001">
    <property type="entry name" value="Aspartyl/glutamyl-tRNA(Asn/Gln) amidotransferase subunit B"/>
    <property type="match status" value="1"/>
</dbReference>
<protein>
    <recommendedName>
        <fullName evidence="10">Aspartyl/glutamyl-tRNA(Asn/Gln) amidotransferase subunit B</fullName>
        <shortName evidence="10">Asp/Glu-ADT subunit B</shortName>
        <ecNumber evidence="10">6.3.5.-</ecNumber>
    </recommendedName>
</protein>
<dbReference type="InterPro" id="IPR004413">
    <property type="entry name" value="GatB"/>
</dbReference>
<dbReference type="EMBL" id="LR778114">
    <property type="protein sequence ID" value="CAB1129244.1"/>
    <property type="molecule type" value="Genomic_DNA"/>
</dbReference>
<dbReference type="KEGG" id="hfv:R50_1743"/>
<dbReference type="PANTHER" id="PTHR11659:SF0">
    <property type="entry name" value="GLUTAMYL-TRNA(GLN) AMIDOTRANSFERASE SUBUNIT B, MITOCHONDRIAL"/>
    <property type="match status" value="1"/>
</dbReference>
<comment type="catalytic activity">
    <reaction evidence="9 10">
        <text>L-glutamyl-tRNA(Gln) + L-glutamine + ATP + H2O = L-glutaminyl-tRNA(Gln) + L-glutamate + ADP + phosphate + H(+)</text>
        <dbReference type="Rhea" id="RHEA:17521"/>
        <dbReference type="Rhea" id="RHEA-COMP:9681"/>
        <dbReference type="Rhea" id="RHEA-COMP:9684"/>
        <dbReference type="ChEBI" id="CHEBI:15377"/>
        <dbReference type="ChEBI" id="CHEBI:15378"/>
        <dbReference type="ChEBI" id="CHEBI:29985"/>
        <dbReference type="ChEBI" id="CHEBI:30616"/>
        <dbReference type="ChEBI" id="CHEBI:43474"/>
        <dbReference type="ChEBI" id="CHEBI:58359"/>
        <dbReference type="ChEBI" id="CHEBI:78520"/>
        <dbReference type="ChEBI" id="CHEBI:78521"/>
        <dbReference type="ChEBI" id="CHEBI:456216"/>
    </reaction>
</comment>
<dbReference type="InterPro" id="IPR003789">
    <property type="entry name" value="Asn/Gln_tRNA_amidoTrase-B-like"/>
</dbReference>
<comment type="subunit">
    <text evidence="2 10">Heterotrimer of A, B and C subunits.</text>
</comment>
<reference evidence="12 13" key="1">
    <citation type="submission" date="2020-02" db="EMBL/GenBank/DDBJ databases">
        <authorList>
            <person name="Hogendoorn C."/>
        </authorList>
    </citation>
    <scope>NUCLEOTIDE SEQUENCE [LARGE SCALE GENOMIC DNA]</scope>
    <source>
        <strain evidence="12">R501</strain>
    </source>
</reference>
<evidence type="ECO:0000313" key="12">
    <source>
        <dbReference type="EMBL" id="CAB1129244.1"/>
    </source>
</evidence>
<comment type="catalytic activity">
    <reaction evidence="8 10">
        <text>L-aspartyl-tRNA(Asn) + L-glutamine + ATP + H2O = L-asparaginyl-tRNA(Asn) + L-glutamate + ADP + phosphate + 2 H(+)</text>
        <dbReference type="Rhea" id="RHEA:14513"/>
        <dbReference type="Rhea" id="RHEA-COMP:9674"/>
        <dbReference type="Rhea" id="RHEA-COMP:9677"/>
        <dbReference type="ChEBI" id="CHEBI:15377"/>
        <dbReference type="ChEBI" id="CHEBI:15378"/>
        <dbReference type="ChEBI" id="CHEBI:29985"/>
        <dbReference type="ChEBI" id="CHEBI:30616"/>
        <dbReference type="ChEBI" id="CHEBI:43474"/>
        <dbReference type="ChEBI" id="CHEBI:58359"/>
        <dbReference type="ChEBI" id="CHEBI:78515"/>
        <dbReference type="ChEBI" id="CHEBI:78516"/>
        <dbReference type="ChEBI" id="CHEBI:456216"/>
    </reaction>
</comment>
<evidence type="ECO:0000256" key="7">
    <source>
        <dbReference type="ARBA" id="ARBA00024799"/>
    </source>
</evidence>
<evidence type="ECO:0000256" key="2">
    <source>
        <dbReference type="ARBA" id="ARBA00011123"/>
    </source>
</evidence>
<dbReference type="GO" id="GO:0016740">
    <property type="term" value="F:transferase activity"/>
    <property type="evidence" value="ECO:0007669"/>
    <property type="project" value="UniProtKB-KW"/>
</dbReference>
<evidence type="ECO:0000256" key="1">
    <source>
        <dbReference type="ARBA" id="ARBA00005306"/>
    </source>
</evidence>
<comment type="function">
    <text evidence="7 10">Allows the formation of correctly charged Asn-tRNA(Asn) or Gln-tRNA(Gln) through the transamidation of misacylated Asp-tRNA(Asn) or Glu-tRNA(Gln) in organisms which lack either or both of asparaginyl-tRNA or glutaminyl-tRNA synthetases. The reaction takes place in the presence of glutamine and ATP through an activated phospho-Asp-tRNA(Asn) or phospho-Glu-tRNA(Gln).</text>
</comment>
<evidence type="ECO:0000256" key="6">
    <source>
        <dbReference type="ARBA" id="ARBA00022917"/>
    </source>
</evidence>
<dbReference type="InterPro" id="IPR017959">
    <property type="entry name" value="Asn/Gln-tRNA_amidoTrfase_suB/E"/>
</dbReference>
<dbReference type="Pfam" id="PF02934">
    <property type="entry name" value="GatB_N"/>
    <property type="match status" value="1"/>
</dbReference>
<gene>
    <name evidence="10 12" type="primary">gatB</name>
    <name evidence="12" type="ORF">R50_1743</name>
</gene>
<keyword evidence="4 10" id="KW-0547">Nucleotide-binding</keyword>
<accession>A0A6F8ZHK4</accession>
<evidence type="ECO:0000256" key="8">
    <source>
        <dbReference type="ARBA" id="ARBA00047380"/>
    </source>
</evidence>
<dbReference type="AlphaFoldDB" id="A0A6F8ZHK4"/>
<dbReference type="PROSITE" id="PS01234">
    <property type="entry name" value="GATB"/>
    <property type="match status" value="1"/>
</dbReference>
<keyword evidence="6 10" id="KW-0648">Protein biosynthesis</keyword>
<dbReference type="NCBIfam" id="NF004012">
    <property type="entry name" value="PRK05477.1-2"/>
    <property type="match status" value="1"/>
</dbReference>
<sequence length="500" mass="55317">MLEAKLDLEREFETIIGLEVHVELKTASKLFCGCKTSFGDPPNTNTCPVCLALPGALPVLNREAVRYAVKAALALECRVARVSKFDRKNYFYPDLPKAYQISQYDLPLGSHGQVRIRVPDGQGGVRVKSVRIRRLHLEEDAGKLNHLGGDHLADAEESLVDLNRAGIPLIEIVSEPDLASPEEARLYLQELRAILRLLDISDLRMAEGSMRVDANVSLKPRDWSGSLEDLPRTEIKNVNSLRFVQRALEYEVERQRDLLLRGERVIRETRGFDEATGTTYSQRSKEEAHDYRYFPEPDLPPLVLEESWVEGIRAEIPALPDALRAELTAAGLGPKEAEALVTDPPALAYWRSLVAAGIEARTAGNWMLADVARLLNAHGHGYDETPLTPERLVGLLRLIDQGRLSGRMAKEVLDRMYETGAEAAQVVEELGLAQISDEEALRPVVEAVLAEHAKVVADVLAGKDKALGFLVGQVMKRTRGQASPETVNRLLRAAIAARSS</sequence>
<dbReference type="GO" id="GO:0005524">
    <property type="term" value="F:ATP binding"/>
    <property type="evidence" value="ECO:0007669"/>
    <property type="project" value="UniProtKB-KW"/>
</dbReference>
<comment type="similarity">
    <text evidence="1 10">Belongs to the GatB/GatE family. GatB subfamily.</text>
</comment>
<dbReference type="Gene3D" id="1.10.10.410">
    <property type="match status" value="1"/>
</dbReference>
<dbReference type="InterPro" id="IPR023168">
    <property type="entry name" value="GatB_Yqey_C_2"/>
</dbReference>
<dbReference type="HAMAP" id="MF_00121">
    <property type="entry name" value="GatB"/>
    <property type="match status" value="1"/>
</dbReference>
<dbReference type="GO" id="GO:0006412">
    <property type="term" value="P:translation"/>
    <property type="evidence" value="ECO:0007669"/>
    <property type="project" value="UniProtKB-UniRule"/>
</dbReference>
<dbReference type="SUPFAM" id="SSF55931">
    <property type="entry name" value="Glutamine synthetase/guanido kinase"/>
    <property type="match status" value="1"/>
</dbReference>
<dbReference type="Pfam" id="PF02637">
    <property type="entry name" value="GatB_Yqey"/>
    <property type="match status" value="1"/>
</dbReference>
<dbReference type="GO" id="GO:0050567">
    <property type="term" value="F:glutaminyl-tRNA synthase (glutamine-hydrolyzing) activity"/>
    <property type="evidence" value="ECO:0007669"/>
    <property type="project" value="UniProtKB-UniRule"/>
</dbReference>
<proteinExistence type="inferred from homology"/>
<evidence type="ECO:0000256" key="3">
    <source>
        <dbReference type="ARBA" id="ARBA00022598"/>
    </source>
</evidence>
<evidence type="ECO:0000256" key="4">
    <source>
        <dbReference type="ARBA" id="ARBA00022741"/>
    </source>
</evidence>
<dbReference type="InterPro" id="IPR017958">
    <property type="entry name" value="Gln-tRNA_amidoTrfase_suB_CS"/>
</dbReference>
<evidence type="ECO:0000259" key="11">
    <source>
        <dbReference type="SMART" id="SM00845"/>
    </source>
</evidence>